<keyword evidence="2" id="KW-1185">Reference proteome</keyword>
<dbReference type="InterPro" id="IPR011051">
    <property type="entry name" value="RmlC_Cupin_sf"/>
</dbReference>
<dbReference type="AlphaFoldDB" id="A0A920CUH4"/>
<dbReference type="RefSeq" id="WP_212979934.1">
    <property type="nucleotide sequence ID" value="NZ_AP025343.1"/>
</dbReference>
<evidence type="ECO:0000313" key="1">
    <source>
        <dbReference type="EMBL" id="GIO49437.1"/>
    </source>
</evidence>
<proteinExistence type="predicted"/>
<evidence type="ECO:0000313" key="2">
    <source>
        <dbReference type="Proteomes" id="UP000682811"/>
    </source>
</evidence>
<sequence length="121" mass="13542">MRIYNFDKETGVEITNFNSKESIFSRIIQHDKLGYIGCMFIGPEGKLGSHPATINQLFLVVSGQGWVIGKEGIKYQIHSGRAAFWEAGEIHVSGSEQGMVVIIIEGEDLKPLMKEIDWIES</sequence>
<gene>
    <name evidence="1" type="ORF">J34TS1_42020</name>
</gene>
<dbReference type="Proteomes" id="UP000682811">
    <property type="component" value="Unassembled WGS sequence"/>
</dbReference>
<dbReference type="InterPro" id="IPR014710">
    <property type="entry name" value="RmlC-like_jellyroll"/>
</dbReference>
<organism evidence="1 2">
    <name type="scientific">Paenibacillus azoreducens</name>
    <dbReference type="NCBI Taxonomy" id="116718"/>
    <lineage>
        <taxon>Bacteria</taxon>
        <taxon>Bacillati</taxon>
        <taxon>Bacillota</taxon>
        <taxon>Bacilli</taxon>
        <taxon>Bacillales</taxon>
        <taxon>Paenibacillaceae</taxon>
        <taxon>Paenibacillus</taxon>
    </lineage>
</organism>
<dbReference type="SUPFAM" id="SSF51182">
    <property type="entry name" value="RmlC-like cupins"/>
    <property type="match status" value="1"/>
</dbReference>
<protein>
    <recommendedName>
        <fullName evidence="3">Cupin</fullName>
    </recommendedName>
</protein>
<comment type="caution">
    <text evidence="1">The sequence shown here is derived from an EMBL/GenBank/DDBJ whole genome shotgun (WGS) entry which is preliminary data.</text>
</comment>
<reference evidence="1 2" key="1">
    <citation type="submission" date="2021-03" db="EMBL/GenBank/DDBJ databases">
        <title>Antimicrobial resistance genes in bacteria isolated from Japanese honey, and their potential for conferring macrolide and lincosamide resistance in the American foulbrood pathogen Paenibacillus larvae.</title>
        <authorList>
            <person name="Okamoto M."/>
            <person name="Kumagai M."/>
            <person name="Kanamori H."/>
            <person name="Takamatsu D."/>
        </authorList>
    </citation>
    <scope>NUCLEOTIDE SEQUENCE [LARGE SCALE GENOMIC DNA]</scope>
    <source>
        <strain evidence="1 2">J34TS1</strain>
    </source>
</reference>
<accession>A0A920CUH4</accession>
<dbReference type="Gene3D" id="2.60.120.10">
    <property type="entry name" value="Jelly Rolls"/>
    <property type="match status" value="1"/>
</dbReference>
<name>A0A920CUH4_9BACL</name>
<evidence type="ECO:0008006" key="3">
    <source>
        <dbReference type="Google" id="ProtNLM"/>
    </source>
</evidence>
<dbReference type="EMBL" id="BORT01000022">
    <property type="protein sequence ID" value="GIO49437.1"/>
    <property type="molecule type" value="Genomic_DNA"/>
</dbReference>